<dbReference type="PROSITE" id="PS00107">
    <property type="entry name" value="PROTEIN_KINASE_ATP"/>
    <property type="match status" value="1"/>
</dbReference>
<dbReference type="CDD" id="cd00192">
    <property type="entry name" value="PTKc"/>
    <property type="match status" value="1"/>
</dbReference>
<name>E9HM17_DAPPU</name>
<dbReference type="PANTHER" id="PTHR24416">
    <property type="entry name" value="TYROSINE-PROTEIN KINASE RECEPTOR"/>
    <property type="match status" value="1"/>
</dbReference>
<evidence type="ECO:0000256" key="1">
    <source>
        <dbReference type="ARBA" id="ARBA00004167"/>
    </source>
</evidence>
<keyword evidence="4 7" id="KW-0547">Nucleotide-binding</keyword>
<sequence length="297" mass="33835">MEYQTEFLPYDKKWEFPRKRLRLGQELGSGFFGRVVKAEAVGIKDSEETVTTVAVKMIKPTNNSDAALEALIGELKIMIYFGSHLNVVNFIGACTKTTVKEEILVIIDYCRFGNLKSFLFENRDNDLISWALQIARGMEFMADKNVLHGDLAARNVLLADHGVVKVADFGMARKMKNHDYKKNGDELMPVKWMAIESLTDKIFSSQSDVWSYGIVLWEIFTLGKIPYPGIDYGLALVTAIQNGHRMEKPKFAPDFFGEMMKSCWQKDPKERPTFSQLAEAIEEYIESLVSIDYLNIN</sequence>
<evidence type="ECO:0000256" key="7">
    <source>
        <dbReference type="PROSITE-ProRule" id="PRU10141"/>
    </source>
</evidence>
<keyword evidence="10" id="KW-1185">Reference proteome</keyword>
<dbReference type="InterPro" id="IPR001245">
    <property type="entry name" value="Ser-Thr/Tyr_kinase_cat_dom"/>
</dbReference>
<dbReference type="FunCoup" id="E9HM17">
    <property type="interactions" value="4"/>
</dbReference>
<evidence type="ECO:0000256" key="3">
    <source>
        <dbReference type="PIRSR" id="PIRSR000615-1"/>
    </source>
</evidence>
<evidence type="ECO:0000259" key="8">
    <source>
        <dbReference type="PROSITE" id="PS50011"/>
    </source>
</evidence>
<dbReference type="PROSITE" id="PS50011">
    <property type="entry name" value="PROTEIN_KINASE_DOM"/>
    <property type="match status" value="1"/>
</dbReference>
<dbReference type="GO" id="GO:0005524">
    <property type="term" value="F:ATP binding"/>
    <property type="evidence" value="ECO:0007669"/>
    <property type="project" value="UniProtKB-UniRule"/>
</dbReference>
<dbReference type="InterPro" id="IPR011009">
    <property type="entry name" value="Kinase-like_dom_sf"/>
</dbReference>
<dbReference type="GO" id="GO:0005886">
    <property type="term" value="C:plasma membrane"/>
    <property type="evidence" value="ECO:0000318"/>
    <property type="project" value="GO_Central"/>
</dbReference>
<dbReference type="FunFam" id="3.30.200.20:FF:000776">
    <property type="entry name" value="Flk-1 receptor"/>
    <property type="match status" value="1"/>
</dbReference>
<dbReference type="HOGENOM" id="CLU_000288_7_40_1"/>
<dbReference type="InterPro" id="IPR000719">
    <property type="entry name" value="Prot_kinase_dom"/>
</dbReference>
<dbReference type="STRING" id="6669.E9HM17"/>
<reference evidence="9 10" key="1">
    <citation type="journal article" date="2011" name="Science">
        <title>The ecoresponsive genome of Daphnia pulex.</title>
        <authorList>
            <person name="Colbourne J.K."/>
            <person name="Pfrender M.E."/>
            <person name="Gilbert D."/>
            <person name="Thomas W.K."/>
            <person name="Tucker A."/>
            <person name="Oakley T.H."/>
            <person name="Tokishita S."/>
            <person name="Aerts A."/>
            <person name="Arnold G.J."/>
            <person name="Basu M.K."/>
            <person name="Bauer D.J."/>
            <person name="Caceres C.E."/>
            <person name="Carmel L."/>
            <person name="Casola C."/>
            <person name="Choi J.H."/>
            <person name="Detter J.C."/>
            <person name="Dong Q."/>
            <person name="Dusheyko S."/>
            <person name="Eads B.D."/>
            <person name="Frohlich T."/>
            <person name="Geiler-Samerotte K.A."/>
            <person name="Gerlach D."/>
            <person name="Hatcher P."/>
            <person name="Jogdeo S."/>
            <person name="Krijgsveld J."/>
            <person name="Kriventseva E.V."/>
            <person name="Kultz D."/>
            <person name="Laforsch C."/>
            <person name="Lindquist E."/>
            <person name="Lopez J."/>
            <person name="Manak J.R."/>
            <person name="Muller J."/>
            <person name="Pangilinan J."/>
            <person name="Patwardhan R.P."/>
            <person name="Pitluck S."/>
            <person name="Pritham E.J."/>
            <person name="Rechtsteiner A."/>
            <person name="Rho M."/>
            <person name="Rogozin I.B."/>
            <person name="Sakarya O."/>
            <person name="Salamov A."/>
            <person name="Schaack S."/>
            <person name="Shapiro H."/>
            <person name="Shiga Y."/>
            <person name="Skalitzky C."/>
            <person name="Smith Z."/>
            <person name="Souvorov A."/>
            <person name="Sung W."/>
            <person name="Tang Z."/>
            <person name="Tsuchiya D."/>
            <person name="Tu H."/>
            <person name="Vos H."/>
            <person name="Wang M."/>
            <person name="Wolf Y.I."/>
            <person name="Yamagata H."/>
            <person name="Yamada T."/>
            <person name="Ye Y."/>
            <person name="Shaw J.R."/>
            <person name="Andrews J."/>
            <person name="Crease T.J."/>
            <person name="Tang H."/>
            <person name="Lucas S.M."/>
            <person name="Robertson H.M."/>
            <person name="Bork P."/>
            <person name="Koonin E.V."/>
            <person name="Zdobnov E.M."/>
            <person name="Grigoriev I.V."/>
            <person name="Lynch M."/>
            <person name="Boore J.L."/>
        </authorList>
    </citation>
    <scope>NUCLEOTIDE SEQUENCE [LARGE SCALE GENOMIC DNA]</scope>
</reference>
<evidence type="ECO:0000256" key="2">
    <source>
        <dbReference type="ARBA" id="ARBA00051243"/>
    </source>
</evidence>
<feature type="binding site" evidence="5">
    <location>
        <position position="155"/>
    </location>
    <ligand>
        <name>Mg(2+)</name>
        <dbReference type="ChEBI" id="CHEBI:18420"/>
    </ligand>
</feature>
<dbReference type="GO" id="GO:0004714">
    <property type="term" value="F:transmembrane receptor protein tyrosine kinase activity"/>
    <property type="evidence" value="ECO:0000318"/>
    <property type="project" value="GO_Central"/>
</dbReference>
<dbReference type="GO" id="GO:0043410">
    <property type="term" value="P:positive regulation of MAPK cascade"/>
    <property type="evidence" value="ECO:0000318"/>
    <property type="project" value="GO_Central"/>
</dbReference>
<dbReference type="InterPro" id="IPR050122">
    <property type="entry name" value="RTK"/>
</dbReference>
<feature type="binding site" evidence="5">
    <location>
        <position position="168"/>
    </location>
    <ligand>
        <name>Mg(2+)</name>
        <dbReference type="ChEBI" id="CHEBI:18420"/>
    </ligand>
</feature>
<evidence type="ECO:0000256" key="6">
    <source>
        <dbReference type="PIRSR" id="PIRSR000615-4"/>
    </source>
</evidence>
<comment type="subcellular location">
    <subcellularLocation>
        <location evidence="1">Membrane</location>
        <topology evidence="1">Single-pass membrane protein</topology>
    </subcellularLocation>
</comment>
<dbReference type="PANTHER" id="PTHR24416:SF600">
    <property type="entry name" value="PDGF- AND VEGF-RECEPTOR RELATED, ISOFORM J"/>
    <property type="match status" value="1"/>
</dbReference>
<dbReference type="OrthoDB" id="6352970at2759"/>
<evidence type="ECO:0000256" key="5">
    <source>
        <dbReference type="PIRSR" id="PIRSR000615-3"/>
    </source>
</evidence>
<feature type="active site" description="Proton acceptor" evidence="3">
    <location>
        <position position="150"/>
    </location>
</feature>
<protein>
    <recommendedName>
        <fullName evidence="8">Protein kinase domain-containing protein</fullName>
    </recommendedName>
</protein>
<dbReference type="GO" id="GO:0007169">
    <property type="term" value="P:cell surface receptor protein tyrosine kinase signaling pathway"/>
    <property type="evidence" value="ECO:0000318"/>
    <property type="project" value="GO_Central"/>
</dbReference>
<dbReference type="AlphaFoldDB" id="E9HM17"/>
<dbReference type="PRINTS" id="PR00109">
    <property type="entry name" value="TYRKINASE"/>
</dbReference>
<evidence type="ECO:0000313" key="9">
    <source>
        <dbReference type="EMBL" id="EFX67214.1"/>
    </source>
</evidence>
<dbReference type="InParanoid" id="E9HM17"/>
<dbReference type="Gene3D" id="1.10.510.10">
    <property type="entry name" value="Transferase(Phosphotransferase) domain 1"/>
    <property type="match status" value="1"/>
</dbReference>
<gene>
    <name evidence="9" type="ORF">DAPPUDRAFT_130278</name>
</gene>
<dbReference type="GO" id="GO:0043235">
    <property type="term" value="C:receptor complex"/>
    <property type="evidence" value="ECO:0000318"/>
    <property type="project" value="GO_Central"/>
</dbReference>
<evidence type="ECO:0000313" key="10">
    <source>
        <dbReference type="Proteomes" id="UP000000305"/>
    </source>
</evidence>
<feature type="binding site" evidence="4">
    <location>
        <begin position="28"/>
        <end position="35"/>
    </location>
    <ligand>
        <name>ATP</name>
        <dbReference type="ChEBI" id="CHEBI:30616"/>
    </ligand>
</feature>
<accession>E9HM17</accession>
<dbReference type="OMA" id="MEYQTEF"/>
<evidence type="ECO:0000256" key="4">
    <source>
        <dbReference type="PIRSR" id="PIRSR000615-2"/>
    </source>
</evidence>
<dbReference type="Gene3D" id="3.30.200.20">
    <property type="entry name" value="Phosphorylase Kinase, domain 1"/>
    <property type="match status" value="1"/>
</dbReference>
<feature type="binding site" evidence="4 7">
    <location>
        <position position="56"/>
    </location>
    <ligand>
        <name>ATP</name>
        <dbReference type="ChEBI" id="CHEBI:30616"/>
    </ligand>
</feature>
<dbReference type="InterPro" id="IPR017441">
    <property type="entry name" value="Protein_kinase_ATP_BS"/>
</dbReference>
<dbReference type="FunFam" id="1.10.510.10:FF:000373">
    <property type="entry name" value="Receptor protein-tyrosine kinase"/>
    <property type="match status" value="1"/>
</dbReference>
<dbReference type="PROSITE" id="PS00109">
    <property type="entry name" value="PROTEIN_KINASE_TYR"/>
    <property type="match status" value="1"/>
</dbReference>
<dbReference type="PIRSF" id="PIRSF000615">
    <property type="entry name" value="TyrPK_CSF1-R"/>
    <property type="match status" value="1"/>
</dbReference>
<dbReference type="KEGG" id="dpx:DAPPUDRAFT_130278"/>
<dbReference type="eggNOG" id="KOG0200">
    <property type="taxonomic scope" value="Eukaryota"/>
</dbReference>
<dbReference type="Pfam" id="PF07714">
    <property type="entry name" value="PK_Tyr_Ser-Thr"/>
    <property type="match status" value="1"/>
</dbReference>
<dbReference type="Proteomes" id="UP000000305">
    <property type="component" value="Unassembled WGS sequence"/>
</dbReference>
<dbReference type="GO" id="GO:0046872">
    <property type="term" value="F:metal ion binding"/>
    <property type="evidence" value="ECO:0007669"/>
    <property type="project" value="UniProtKB-KW"/>
</dbReference>
<proteinExistence type="predicted"/>
<keyword evidence="4 7" id="KW-0067">ATP-binding</keyword>
<feature type="site" description="Important for interaction with phosphotyrosine-binding proteins" evidence="6">
    <location>
        <position position="293"/>
    </location>
</feature>
<dbReference type="InterPro" id="IPR008266">
    <property type="entry name" value="Tyr_kinase_AS"/>
</dbReference>
<feature type="binding site" evidence="4">
    <location>
        <position position="154"/>
    </location>
    <ligand>
        <name>ATP</name>
        <dbReference type="ChEBI" id="CHEBI:30616"/>
    </ligand>
</feature>
<feature type="domain" description="Protein kinase" evidence="8">
    <location>
        <begin position="21"/>
        <end position="285"/>
    </location>
</feature>
<keyword evidence="5" id="KW-0479">Metal-binding</keyword>
<organism evidence="9 10">
    <name type="scientific">Daphnia pulex</name>
    <name type="common">Water flea</name>
    <dbReference type="NCBI Taxonomy" id="6669"/>
    <lineage>
        <taxon>Eukaryota</taxon>
        <taxon>Metazoa</taxon>
        <taxon>Ecdysozoa</taxon>
        <taxon>Arthropoda</taxon>
        <taxon>Crustacea</taxon>
        <taxon>Branchiopoda</taxon>
        <taxon>Diplostraca</taxon>
        <taxon>Cladocera</taxon>
        <taxon>Anomopoda</taxon>
        <taxon>Daphniidae</taxon>
        <taxon>Daphnia</taxon>
    </lineage>
</organism>
<keyword evidence="5" id="KW-0460">Magnesium</keyword>
<dbReference type="EMBL" id="GL732684">
    <property type="protein sequence ID" value="EFX67214.1"/>
    <property type="molecule type" value="Genomic_DNA"/>
</dbReference>
<comment type="catalytic activity">
    <reaction evidence="2">
        <text>L-tyrosyl-[protein] + ATP = O-phospho-L-tyrosyl-[protein] + ADP + H(+)</text>
        <dbReference type="Rhea" id="RHEA:10596"/>
        <dbReference type="Rhea" id="RHEA-COMP:10136"/>
        <dbReference type="Rhea" id="RHEA-COMP:20101"/>
        <dbReference type="ChEBI" id="CHEBI:15378"/>
        <dbReference type="ChEBI" id="CHEBI:30616"/>
        <dbReference type="ChEBI" id="CHEBI:46858"/>
        <dbReference type="ChEBI" id="CHEBI:61978"/>
        <dbReference type="ChEBI" id="CHEBI:456216"/>
        <dbReference type="EC" id="2.7.10.1"/>
    </reaction>
</comment>
<dbReference type="PhylomeDB" id="E9HM17"/>
<dbReference type="SUPFAM" id="SSF56112">
    <property type="entry name" value="Protein kinase-like (PK-like)"/>
    <property type="match status" value="1"/>
</dbReference>